<reference evidence="1 2" key="1">
    <citation type="submission" date="2020-08" db="EMBL/GenBank/DDBJ databases">
        <title>Genome sequence of Erysipelothrix inopinata DSM 15511T.</title>
        <authorList>
            <person name="Hyun D.-W."/>
            <person name="Bae J.-W."/>
        </authorList>
    </citation>
    <scope>NUCLEOTIDE SEQUENCE [LARGE SCALE GENOMIC DNA]</scope>
    <source>
        <strain evidence="1 2">DSM 15511</strain>
    </source>
</reference>
<dbReference type="KEGG" id="eio:H9L01_03125"/>
<dbReference type="Proteomes" id="UP000515928">
    <property type="component" value="Chromosome"/>
</dbReference>
<sequence>MEHIFKCEVSDLKLKINAGSIKHFAITFSDREDIQIVAEGDLSQYSIQNERTYIEIRTTDKNVVSLPEDKITIVESLNIDLPQEMKPHLDLKAIDSYIFLNYEQEQAFPTIRIDGVGINTEFKNITSNVSFNALNSILKTDGLLGNIDINGLNTTLNLYNIKDTNLKVNGLAATLTIHEENNPANFNIKVMGLNATVRYHNYEKKGLGKMTFQSPQVAGAPYCNISGTGVKTTITINE</sequence>
<proteinExistence type="predicted"/>
<evidence type="ECO:0000313" key="1">
    <source>
        <dbReference type="EMBL" id="QNN61375.1"/>
    </source>
</evidence>
<protein>
    <recommendedName>
        <fullName evidence="3">DUF4097 family beta strand repeat protein</fullName>
    </recommendedName>
</protein>
<gene>
    <name evidence="1" type="ORF">H9L01_03125</name>
</gene>
<accession>A0A7G9S0K0</accession>
<evidence type="ECO:0000313" key="2">
    <source>
        <dbReference type="Proteomes" id="UP000515928"/>
    </source>
</evidence>
<dbReference type="AlphaFoldDB" id="A0A7G9S0K0"/>
<dbReference type="RefSeq" id="WP_187534575.1">
    <property type="nucleotide sequence ID" value="NZ_CBCSHU010000006.1"/>
</dbReference>
<organism evidence="1 2">
    <name type="scientific">Erysipelothrix inopinata</name>
    <dbReference type="NCBI Taxonomy" id="225084"/>
    <lineage>
        <taxon>Bacteria</taxon>
        <taxon>Bacillati</taxon>
        <taxon>Bacillota</taxon>
        <taxon>Erysipelotrichia</taxon>
        <taxon>Erysipelotrichales</taxon>
        <taxon>Erysipelotrichaceae</taxon>
        <taxon>Erysipelothrix</taxon>
    </lineage>
</organism>
<name>A0A7G9S0K0_9FIRM</name>
<keyword evidence="2" id="KW-1185">Reference proteome</keyword>
<evidence type="ECO:0008006" key="3">
    <source>
        <dbReference type="Google" id="ProtNLM"/>
    </source>
</evidence>
<dbReference type="EMBL" id="CP060715">
    <property type="protein sequence ID" value="QNN61375.1"/>
    <property type="molecule type" value="Genomic_DNA"/>
</dbReference>